<dbReference type="OrthoDB" id="7875923at2"/>
<dbReference type="PANTHER" id="PTHR43790">
    <property type="entry name" value="CARBOHYDRATE TRANSPORT ATP-BINDING PROTEIN MG119-RELATED"/>
    <property type="match status" value="1"/>
</dbReference>
<keyword evidence="5" id="KW-1185">Reference proteome</keyword>
<dbReference type="CDD" id="cd03216">
    <property type="entry name" value="ABC_Carb_Monos_I"/>
    <property type="match status" value="1"/>
</dbReference>
<keyword evidence="1" id="KW-0547">Nucleotide-binding</keyword>
<dbReference type="AlphaFoldDB" id="C5BZQ9"/>
<dbReference type="GO" id="GO:0016887">
    <property type="term" value="F:ATP hydrolysis activity"/>
    <property type="evidence" value="ECO:0007669"/>
    <property type="project" value="InterPro"/>
</dbReference>
<sequence>MITEVPVPLLSVRGIGKRFGAVEALVDVDLDVHAHEVVALVGDNAAGKSTLAKIVAGVLTPDTGLIEIDGAPVQVPSPSAAHDLGIATVFQDLAVCDNLDVTANLFLGRELRTGRVLDDGRMEQIARRVLRDLSSQIASVRTPLSQLSAGQRQSVAIARTLIGNPRIVVLDEPTASLSVAQTAEVLVHIERLRELGLGVILISHNMNDVRAVGDRIEVLRHGRNNGSFHGPSTGSEEIIAAITGARMVAPPSASHRHAMPTMR</sequence>
<dbReference type="KEGG" id="bcv:Bcav_2994"/>
<feature type="domain" description="ABC transporter" evidence="3">
    <location>
        <begin position="10"/>
        <end position="246"/>
    </location>
</feature>
<dbReference type="PROSITE" id="PS50893">
    <property type="entry name" value="ABC_TRANSPORTER_2"/>
    <property type="match status" value="1"/>
</dbReference>
<proteinExistence type="predicted"/>
<evidence type="ECO:0000259" key="3">
    <source>
        <dbReference type="PROSITE" id="PS50893"/>
    </source>
</evidence>
<evidence type="ECO:0000256" key="2">
    <source>
        <dbReference type="ARBA" id="ARBA00022840"/>
    </source>
</evidence>
<dbReference type="GO" id="GO:0005524">
    <property type="term" value="F:ATP binding"/>
    <property type="evidence" value="ECO:0007669"/>
    <property type="project" value="UniProtKB-KW"/>
</dbReference>
<dbReference type="InterPro" id="IPR027417">
    <property type="entry name" value="P-loop_NTPase"/>
</dbReference>
<dbReference type="HOGENOM" id="CLU_000604_1_2_11"/>
<dbReference type="PANTHER" id="PTHR43790:SF8">
    <property type="entry name" value="SUGAR ABC TRANSPORTER ATP-BINDING PROTEIN"/>
    <property type="match status" value="1"/>
</dbReference>
<dbReference type="eggNOG" id="COG1129">
    <property type="taxonomic scope" value="Bacteria"/>
</dbReference>
<dbReference type="InterPro" id="IPR003593">
    <property type="entry name" value="AAA+_ATPase"/>
</dbReference>
<evidence type="ECO:0000256" key="1">
    <source>
        <dbReference type="ARBA" id="ARBA00022741"/>
    </source>
</evidence>
<evidence type="ECO:0000313" key="4">
    <source>
        <dbReference type="EMBL" id="ACQ81239.1"/>
    </source>
</evidence>
<organism evidence="4 5">
    <name type="scientific">Beutenbergia cavernae (strain ATCC BAA-8 / DSM 12333 / CCUG 43141 / JCM 11478 / NBRC 16432 / NCIMB 13614 / HKI 0122)</name>
    <dbReference type="NCBI Taxonomy" id="471853"/>
    <lineage>
        <taxon>Bacteria</taxon>
        <taxon>Bacillati</taxon>
        <taxon>Actinomycetota</taxon>
        <taxon>Actinomycetes</taxon>
        <taxon>Micrococcales</taxon>
        <taxon>Beutenbergiaceae</taxon>
        <taxon>Beutenbergia</taxon>
    </lineage>
</organism>
<dbReference type="SMART" id="SM00382">
    <property type="entry name" value="AAA"/>
    <property type="match status" value="1"/>
</dbReference>
<dbReference type="InterPro" id="IPR003439">
    <property type="entry name" value="ABC_transporter-like_ATP-bd"/>
</dbReference>
<dbReference type="Pfam" id="PF00005">
    <property type="entry name" value="ABC_tran"/>
    <property type="match status" value="1"/>
</dbReference>
<reference evidence="4 5" key="1">
    <citation type="journal article" date="2009" name="Stand. Genomic Sci.">
        <title>Complete genome sequence of Beutenbergia cavernae type strain (HKI 0122).</title>
        <authorList>
            <person name="Land M."/>
            <person name="Pukall R."/>
            <person name="Abt B."/>
            <person name="Goker M."/>
            <person name="Rohde M."/>
            <person name="Glavina Del Rio T."/>
            <person name="Tice H."/>
            <person name="Copeland A."/>
            <person name="Cheng J.F."/>
            <person name="Lucas S."/>
            <person name="Chen F."/>
            <person name="Nolan M."/>
            <person name="Bruce D."/>
            <person name="Goodwin L."/>
            <person name="Pitluck S."/>
            <person name="Ivanova N."/>
            <person name="Mavromatis K."/>
            <person name="Ovchinnikova G."/>
            <person name="Pati A."/>
            <person name="Chen A."/>
            <person name="Palaniappan K."/>
            <person name="Hauser L."/>
            <person name="Chang Y.J."/>
            <person name="Jefferies C.C."/>
            <person name="Saunders E."/>
            <person name="Brettin T."/>
            <person name="Detter J.C."/>
            <person name="Han C."/>
            <person name="Chain P."/>
            <person name="Bristow J."/>
            <person name="Eisen J.A."/>
            <person name="Markowitz V."/>
            <person name="Hugenholtz P."/>
            <person name="Kyrpides N.C."/>
            <person name="Klenk H.P."/>
            <person name="Lapidus A."/>
        </authorList>
    </citation>
    <scope>NUCLEOTIDE SEQUENCE [LARGE SCALE GENOMIC DNA]</scope>
    <source>
        <strain evidence="5">ATCC BAA-8 / DSM 12333 / NBRC 16432</strain>
    </source>
</reference>
<dbReference type="Gene3D" id="3.40.50.300">
    <property type="entry name" value="P-loop containing nucleotide triphosphate hydrolases"/>
    <property type="match status" value="1"/>
</dbReference>
<dbReference type="RefSeq" id="WP_015883479.1">
    <property type="nucleotide sequence ID" value="NC_012669.1"/>
</dbReference>
<name>C5BZQ9_BEUC1</name>
<dbReference type="InterPro" id="IPR050107">
    <property type="entry name" value="ABC_carbohydrate_import_ATPase"/>
</dbReference>
<dbReference type="SUPFAM" id="SSF52540">
    <property type="entry name" value="P-loop containing nucleoside triphosphate hydrolases"/>
    <property type="match status" value="1"/>
</dbReference>
<dbReference type="EMBL" id="CP001618">
    <property type="protein sequence ID" value="ACQ81239.1"/>
    <property type="molecule type" value="Genomic_DNA"/>
</dbReference>
<evidence type="ECO:0000313" key="5">
    <source>
        <dbReference type="Proteomes" id="UP000007962"/>
    </source>
</evidence>
<protein>
    <submittedName>
        <fullName evidence="4">ABC transporter related</fullName>
    </submittedName>
</protein>
<dbReference type="Proteomes" id="UP000007962">
    <property type="component" value="Chromosome"/>
</dbReference>
<accession>C5BZQ9</accession>
<keyword evidence="2" id="KW-0067">ATP-binding</keyword>
<dbReference type="STRING" id="471853.Bcav_2994"/>
<gene>
    <name evidence="4" type="ordered locus">Bcav_2994</name>
</gene>